<feature type="compositionally biased region" description="Basic and acidic residues" evidence="1">
    <location>
        <begin position="102"/>
        <end position="118"/>
    </location>
</feature>
<sequence>MTESMESRMEESLKVELEVPLHARNPRGMGRGGKGRMTNASTSRRANTFRQSPMAIYEPGLLNPQHSLQIPLIAVSGENIKMELAKKQTKQTASLRQHARKTREDDEPRVGKGSHEARREDNLLKLFRKFTDTMTRRFSHEATTIHIVEPGYALEFVYSSTKR</sequence>
<dbReference type="Proteomes" id="UP000796880">
    <property type="component" value="Unassembled WGS sequence"/>
</dbReference>
<dbReference type="EMBL" id="VOIH02000009">
    <property type="protein sequence ID" value="KAF3438284.1"/>
    <property type="molecule type" value="Genomic_DNA"/>
</dbReference>
<dbReference type="AlphaFoldDB" id="A0A8K0E1X6"/>
<proteinExistence type="predicted"/>
<protein>
    <submittedName>
        <fullName evidence="2">Uncharacterized protein</fullName>
    </submittedName>
</protein>
<reference evidence="2" key="1">
    <citation type="submission" date="2020-03" db="EMBL/GenBank/DDBJ databases">
        <title>A high-quality chromosome-level genome assembly of a woody plant with both climbing and erect habits, Rhamnella rubrinervis.</title>
        <authorList>
            <person name="Lu Z."/>
            <person name="Yang Y."/>
            <person name="Zhu X."/>
            <person name="Sun Y."/>
        </authorList>
    </citation>
    <scope>NUCLEOTIDE SEQUENCE</scope>
    <source>
        <strain evidence="2">BYM</strain>
        <tissue evidence="2">Leaf</tissue>
    </source>
</reference>
<evidence type="ECO:0000313" key="2">
    <source>
        <dbReference type="EMBL" id="KAF3438284.1"/>
    </source>
</evidence>
<keyword evidence="3" id="KW-1185">Reference proteome</keyword>
<gene>
    <name evidence="2" type="ORF">FNV43_RR21045</name>
</gene>
<evidence type="ECO:0000313" key="3">
    <source>
        <dbReference type="Proteomes" id="UP000796880"/>
    </source>
</evidence>
<comment type="caution">
    <text evidence="2">The sequence shown here is derived from an EMBL/GenBank/DDBJ whole genome shotgun (WGS) entry which is preliminary data.</text>
</comment>
<accession>A0A8K0E1X6</accession>
<feature type="region of interest" description="Disordered" evidence="1">
    <location>
        <begin position="86"/>
        <end position="118"/>
    </location>
</feature>
<name>A0A8K0E1X6_9ROSA</name>
<organism evidence="2 3">
    <name type="scientific">Rhamnella rubrinervis</name>
    <dbReference type="NCBI Taxonomy" id="2594499"/>
    <lineage>
        <taxon>Eukaryota</taxon>
        <taxon>Viridiplantae</taxon>
        <taxon>Streptophyta</taxon>
        <taxon>Embryophyta</taxon>
        <taxon>Tracheophyta</taxon>
        <taxon>Spermatophyta</taxon>
        <taxon>Magnoliopsida</taxon>
        <taxon>eudicotyledons</taxon>
        <taxon>Gunneridae</taxon>
        <taxon>Pentapetalae</taxon>
        <taxon>rosids</taxon>
        <taxon>fabids</taxon>
        <taxon>Rosales</taxon>
        <taxon>Rhamnaceae</taxon>
        <taxon>rhamnoid group</taxon>
        <taxon>Rhamneae</taxon>
        <taxon>Rhamnella</taxon>
    </lineage>
</organism>
<evidence type="ECO:0000256" key="1">
    <source>
        <dbReference type="SAM" id="MobiDB-lite"/>
    </source>
</evidence>